<feature type="domain" description="Vitellogenin" evidence="7">
    <location>
        <begin position="23"/>
        <end position="558"/>
    </location>
</feature>
<feature type="signal peptide" evidence="6">
    <location>
        <begin position="1"/>
        <end position="22"/>
    </location>
</feature>
<feature type="chain" id="PRO_5012167223" evidence="6">
    <location>
        <begin position="23"/>
        <end position="558"/>
    </location>
</feature>
<dbReference type="InterPro" id="IPR001747">
    <property type="entry name" value="Vitellogenin_N"/>
</dbReference>
<dbReference type="Gene3D" id="2.30.230.10">
    <property type="entry name" value="Lipovitellin, beta-sheet shell regions, chain A"/>
    <property type="match status" value="1"/>
</dbReference>
<keyword evidence="2" id="KW-0758">Storage protein</keyword>
<gene>
    <name evidence="8" type="ORF">BIW11_11143</name>
</gene>
<comment type="caution">
    <text evidence="5">Lacks conserved residue(s) required for the propagation of feature annotation.</text>
</comment>
<dbReference type="SMART" id="SM00638">
    <property type="entry name" value="LPD_N"/>
    <property type="match status" value="1"/>
</dbReference>
<dbReference type="GO" id="GO:0005319">
    <property type="term" value="F:lipid transporter activity"/>
    <property type="evidence" value="ECO:0007669"/>
    <property type="project" value="InterPro"/>
</dbReference>
<dbReference type="InterPro" id="IPR011030">
    <property type="entry name" value="Lipovitellin_superhlx_dom"/>
</dbReference>
<sequence length="558" mass="62914">MGNGGRSIAVLLGLGLLMLANAADIGKEYRYSYTGNMKYLATEMKSQNTRMAFRSNVRMQKIDDLNFALKIENLEMATVNERTAGCPERVNLTFAGDDRLSEMVEKPFIVAGLGKQFRQFETFALDPIWSVNLKKGLASLVNIFLPESDEPVYENHVSTIYGDCDAHWNRQYQPHWTNPEAKVVNLTRMVDYDKCTKIASWMHGSLPATPCVNCESVNTHPLSFSSSVTYSLVSPTGEHKDLHLETVDGRSTIMHAPNTENGNVVKLITTQRLQLEEVKDIAEKLDIHGDREIYKTLNMDFARETGFKRPIDMKKALGIVKDWELKPSVKTTIAMMKELTALRNDEAGNQVGMFDRKDPSKILGMVIEMMSMFDYEQTEAVFDAVVKDAPADQIIQMQRTFVEVTAAAGHNAGVQFVIDKIQSGEIDTRFISSFLMGIRTGLTDYTEVALNSILNFCRSDMMNKFEQERMKCMLAYTSMVSEVCRIASYAPIYGHPDCHQQKLQNKVFDKLIPDANTAVKETAENLRTYIHMAGNLKTHKAVEFLSAIIHDEAVEHFT</sequence>
<protein>
    <submittedName>
        <fullName evidence="8">Large lipid transfer protein-like</fullName>
    </submittedName>
</protein>
<comment type="caution">
    <text evidence="8">The sequence shown here is derived from an EMBL/GenBank/DDBJ whole genome shotgun (WGS) entry which is preliminary data.</text>
</comment>
<dbReference type="Gene3D" id="1.25.10.20">
    <property type="entry name" value="Vitellinogen, superhelical"/>
    <property type="match status" value="1"/>
</dbReference>
<dbReference type="PANTHER" id="PTHR23345">
    <property type="entry name" value="VITELLOGENIN-RELATED"/>
    <property type="match status" value="1"/>
</dbReference>
<evidence type="ECO:0000256" key="3">
    <source>
        <dbReference type="ARBA" id="ARBA00023157"/>
    </source>
</evidence>
<dbReference type="Pfam" id="PF01347">
    <property type="entry name" value="Vitellogenin_N"/>
    <property type="match status" value="1"/>
</dbReference>
<evidence type="ECO:0000256" key="1">
    <source>
        <dbReference type="ARBA" id="ARBA00022729"/>
    </source>
</evidence>
<evidence type="ECO:0000256" key="2">
    <source>
        <dbReference type="ARBA" id="ARBA00022761"/>
    </source>
</evidence>
<dbReference type="PROSITE" id="PS51211">
    <property type="entry name" value="VITELLOGENIN"/>
    <property type="match status" value="1"/>
</dbReference>
<dbReference type="EMBL" id="MNPL01015162">
    <property type="protein sequence ID" value="OQR71211.1"/>
    <property type="molecule type" value="Genomic_DNA"/>
</dbReference>
<evidence type="ECO:0000313" key="9">
    <source>
        <dbReference type="Proteomes" id="UP000192247"/>
    </source>
</evidence>
<dbReference type="STRING" id="418985.A0A1V9XCT9"/>
<keyword evidence="4" id="KW-0325">Glycoprotein</keyword>
<keyword evidence="9" id="KW-1185">Reference proteome</keyword>
<evidence type="ECO:0000313" key="8">
    <source>
        <dbReference type="EMBL" id="OQR71211.1"/>
    </source>
</evidence>
<evidence type="ECO:0000256" key="6">
    <source>
        <dbReference type="SAM" id="SignalP"/>
    </source>
</evidence>
<dbReference type="PANTHER" id="PTHR23345:SF15">
    <property type="entry name" value="VITELLOGENIN 1-RELATED"/>
    <property type="match status" value="1"/>
</dbReference>
<name>A0A1V9XCT9_9ACAR</name>
<reference evidence="8 9" key="1">
    <citation type="journal article" date="2017" name="Gigascience">
        <title>Draft genome of the honey bee ectoparasitic mite, Tropilaelaps mercedesae, is shaped by the parasitic life history.</title>
        <authorList>
            <person name="Dong X."/>
            <person name="Armstrong S.D."/>
            <person name="Xia D."/>
            <person name="Makepeace B.L."/>
            <person name="Darby A.C."/>
            <person name="Kadowaki T."/>
        </authorList>
    </citation>
    <scope>NUCLEOTIDE SEQUENCE [LARGE SCALE GENOMIC DNA]</scope>
    <source>
        <strain evidence="8">Wuxi-XJTLU</strain>
    </source>
</reference>
<dbReference type="InterPro" id="IPR015819">
    <property type="entry name" value="Lipid_transp_b-sht_shell"/>
</dbReference>
<dbReference type="InterPro" id="IPR015816">
    <property type="entry name" value="Vitellinogen_b-sht_N"/>
</dbReference>
<evidence type="ECO:0000256" key="5">
    <source>
        <dbReference type="PROSITE-ProRule" id="PRU00557"/>
    </source>
</evidence>
<dbReference type="InParanoid" id="A0A1V9XCT9"/>
<dbReference type="SUPFAM" id="SSF56968">
    <property type="entry name" value="Lipovitellin-phosvitin complex, beta-sheet shell regions"/>
    <property type="match status" value="1"/>
</dbReference>
<dbReference type="AlphaFoldDB" id="A0A1V9XCT9"/>
<dbReference type="SUPFAM" id="SSF48431">
    <property type="entry name" value="Lipovitellin-phosvitin complex, superhelical domain"/>
    <property type="match status" value="1"/>
</dbReference>
<proteinExistence type="predicted"/>
<keyword evidence="1 6" id="KW-0732">Signal</keyword>
<evidence type="ECO:0000259" key="7">
    <source>
        <dbReference type="PROSITE" id="PS51211"/>
    </source>
</evidence>
<accession>A0A1V9XCT9</accession>
<evidence type="ECO:0000256" key="4">
    <source>
        <dbReference type="ARBA" id="ARBA00023180"/>
    </source>
</evidence>
<dbReference type="InterPro" id="IPR050733">
    <property type="entry name" value="Vitellogenin/Apolipophorin"/>
</dbReference>
<organism evidence="8 9">
    <name type="scientific">Tropilaelaps mercedesae</name>
    <dbReference type="NCBI Taxonomy" id="418985"/>
    <lineage>
        <taxon>Eukaryota</taxon>
        <taxon>Metazoa</taxon>
        <taxon>Ecdysozoa</taxon>
        <taxon>Arthropoda</taxon>
        <taxon>Chelicerata</taxon>
        <taxon>Arachnida</taxon>
        <taxon>Acari</taxon>
        <taxon>Parasitiformes</taxon>
        <taxon>Mesostigmata</taxon>
        <taxon>Gamasina</taxon>
        <taxon>Dermanyssoidea</taxon>
        <taxon>Laelapidae</taxon>
        <taxon>Tropilaelaps</taxon>
    </lineage>
</organism>
<keyword evidence="3 5" id="KW-1015">Disulfide bond</keyword>
<dbReference type="OrthoDB" id="5956066at2759"/>
<dbReference type="Proteomes" id="UP000192247">
    <property type="component" value="Unassembled WGS sequence"/>
</dbReference>
<feature type="disulfide bond" evidence="5">
    <location>
        <begin position="211"/>
        <end position="214"/>
    </location>
</feature>